<dbReference type="GO" id="GO:0005524">
    <property type="term" value="F:ATP binding"/>
    <property type="evidence" value="ECO:0007669"/>
    <property type="project" value="UniProtKB-KW"/>
</dbReference>
<keyword evidence="6" id="KW-1185">Reference proteome</keyword>
<keyword evidence="2" id="KW-0378">Hydrolase</keyword>
<feature type="active site" description="Proton acceptor" evidence="3">
    <location>
        <position position="106"/>
    </location>
</feature>
<evidence type="ECO:0000313" key="5">
    <source>
        <dbReference type="EMBL" id="VDL94839.1"/>
    </source>
</evidence>
<evidence type="ECO:0000313" key="6">
    <source>
        <dbReference type="Proteomes" id="UP000275846"/>
    </source>
</evidence>
<dbReference type="PANTHER" id="PTHR11782:SF83">
    <property type="entry name" value="GUANOSINE-DIPHOSPHATASE"/>
    <property type="match status" value="1"/>
</dbReference>
<dbReference type="Gene3D" id="3.30.420.40">
    <property type="match status" value="1"/>
</dbReference>
<reference evidence="5 6" key="2">
    <citation type="submission" date="2018-11" db="EMBL/GenBank/DDBJ databases">
        <authorList>
            <consortium name="Pathogen Informatics"/>
        </authorList>
    </citation>
    <scope>NUCLEOTIDE SEQUENCE [LARGE SCALE GENOMIC DNA]</scope>
    <source>
        <strain evidence="5 6">NST_G2</strain>
    </source>
</reference>
<organism evidence="7">
    <name type="scientific">Schistocephalus solidus</name>
    <name type="common">Tapeworm</name>
    <dbReference type="NCBI Taxonomy" id="70667"/>
    <lineage>
        <taxon>Eukaryota</taxon>
        <taxon>Metazoa</taxon>
        <taxon>Spiralia</taxon>
        <taxon>Lophotrochozoa</taxon>
        <taxon>Platyhelminthes</taxon>
        <taxon>Cestoda</taxon>
        <taxon>Eucestoda</taxon>
        <taxon>Diphyllobothriidea</taxon>
        <taxon>Diphyllobothriidae</taxon>
        <taxon>Schistocephalus</taxon>
    </lineage>
</organism>
<dbReference type="GO" id="GO:0005886">
    <property type="term" value="C:plasma membrane"/>
    <property type="evidence" value="ECO:0007669"/>
    <property type="project" value="TreeGrafter"/>
</dbReference>
<keyword evidence="4" id="KW-0067">ATP-binding</keyword>
<dbReference type="OrthoDB" id="6372431at2759"/>
<evidence type="ECO:0000256" key="2">
    <source>
        <dbReference type="ARBA" id="ARBA00022801"/>
    </source>
</evidence>
<dbReference type="GO" id="GO:0017111">
    <property type="term" value="F:ribonucleoside triphosphate phosphatase activity"/>
    <property type="evidence" value="ECO:0007669"/>
    <property type="project" value="TreeGrafter"/>
</dbReference>
<evidence type="ECO:0000256" key="1">
    <source>
        <dbReference type="ARBA" id="ARBA00009283"/>
    </source>
</evidence>
<name>A0A183SW56_SCHSO</name>
<dbReference type="STRING" id="70667.A0A183SW56"/>
<keyword evidence="4" id="KW-0547">Nucleotide-binding</keyword>
<dbReference type="AlphaFoldDB" id="A0A183SW56"/>
<dbReference type="Gene3D" id="3.30.420.150">
    <property type="entry name" value="Exopolyphosphatase. Domain 2"/>
    <property type="match status" value="1"/>
</dbReference>
<comment type="similarity">
    <text evidence="1">Belongs to the GDA1/CD39 NTPase family.</text>
</comment>
<dbReference type="EMBL" id="UYSU01034659">
    <property type="protein sequence ID" value="VDL94839.1"/>
    <property type="molecule type" value="Genomic_DNA"/>
</dbReference>
<dbReference type="InterPro" id="IPR000407">
    <property type="entry name" value="GDA1_CD39_NTPase"/>
</dbReference>
<dbReference type="GO" id="GO:0009134">
    <property type="term" value="P:nucleoside diphosphate catabolic process"/>
    <property type="evidence" value="ECO:0007669"/>
    <property type="project" value="TreeGrafter"/>
</dbReference>
<evidence type="ECO:0000256" key="4">
    <source>
        <dbReference type="PIRSR" id="PIRSR600407-2"/>
    </source>
</evidence>
<reference evidence="7" key="1">
    <citation type="submission" date="2016-06" db="UniProtKB">
        <authorList>
            <consortium name="WormBaseParasite"/>
        </authorList>
    </citation>
    <scope>IDENTIFICATION</scope>
</reference>
<gene>
    <name evidence="5" type="ORF">SSLN_LOCUS8454</name>
</gene>
<dbReference type="Pfam" id="PF01150">
    <property type="entry name" value="GDA1_CD39"/>
    <property type="match status" value="1"/>
</dbReference>
<sequence length="283" mass="31703">MLSSNFLSFSFISTEKGISAYALKPEEASATLVPVIQRLLDANVPAAKRKSTRLFLGATAGMRLLNVRHPLYADELLQELRDALSKIGVTVNNVYSDIRIISGDWEGRYAWISVNYLAKKLRDKSDQTPTPVSETVGALDLGGASSQISFVPKPETIEANLSDYKSQVANLQLFGETYRLYSSSFLCYGTEASRMRYLAALIEKVTDPKSGLPKNLKVIGTGDPEECRQQVSSLFDFTTCEFSSCSINGVYQPPIRGKFYVRFVKVFRRLNFLRKRMLFKKSE</sequence>
<feature type="binding site" evidence="4">
    <location>
        <begin position="143"/>
        <end position="147"/>
    </location>
    <ligand>
        <name>ATP</name>
        <dbReference type="ChEBI" id="CHEBI:30616"/>
    </ligand>
</feature>
<dbReference type="PANTHER" id="PTHR11782">
    <property type="entry name" value="ADENOSINE/GUANOSINE DIPHOSPHATASE"/>
    <property type="match status" value="1"/>
</dbReference>
<dbReference type="Proteomes" id="UP000275846">
    <property type="component" value="Unassembled WGS sequence"/>
</dbReference>
<dbReference type="GO" id="GO:0045134">
    <property type="term" value="F:UDP phosphatase activity"/>
    <property type="evidence" value="ECO:0007669"/>
    <property type="project" value="TreeGrafter"/>
</dbReference>
<accession>A0A183SW56</accession>
<evidence type="ECO:0000313" key="7">
    <source>
        <dbReference type="WBParaSite" id="SSLN_0000878701-mRNA-1"/>
    </source>
</evidence>
<dbReference type="GO" id="GO:0004382">
    <property type="term" value="F:GDP phosphatase activity"/>
    <property type="evidence" value="ECO:0007669"/>
    <property type="project" value="TreeGrafter"/>
</dbReference>
<evidence type="ECO:0000256" key="3">
    <source>
        <dbReference type="PIRSR" id="PIRSR600407-1"/>
    </source>
</evidence>
<proteinExistence type="inferred from homology"/>
<dbReference type="WBParaSite" id="SSLN_0000878701-mRNA-1">
    <property type="protein sequence ID" value="SSLN_0000878701-mRNA-1"/>
    <property type="gene ID" value="SSLN_0000878701"/>
</dbReference>
<protein>
    <submittedName>
        <fullName evidence="7">Apyrase</fullName>
    </submittedName>
</protein>